<dbReference type="Gene3D" id="2.30.30.40">
    <property type="entry name" value="SH3 Domains"/>
    <property type="match status" value="1"/>
</dbReference>
<evidence type="ECO:0000259" key="9">
    <source>
        <dbReference type="PROSITE" id="PS51781"/>
    </source>
</evidence>
<dbReference type="NCBIfam" id="TIGR04211">
    <property type="entry name" value="SH3_and_anchor"/>
    <property type="match status" value="1"/>
</dbReference>
<dbReference type="RefSeq" id="WP_189417595.1">
    <property type="nucleotide sequence ID" value="NZ_BMYZ01000001.1"/>
</dbReference>
<keyword evidence="5 7" id="KW-0472">Membrane</keyword>
<evidence type="ECO:0000256" key="3">
    <source>
        <dbReference type="ARBA" id="ARBA00022729"/>
    </source>
</evidence>
<dbReference type="Proteomes" id="UP000619761">
    <property type="component" value="Unassembled WGS sequence"/>
</dbReference>
<protein>
    <recommendedName>
        <fullName evidence="9">SH3b domain-containing protein</fullName>
    </recommendedName>
</protein>
<keyword evidence="6" id="KW-0175">Coiled coil</keyword>
<comment type="subcellular location">
    <subcellularLocation>
        <location evidence="1">Membrane</location>
        <topology evidence="1">Single-pass membrane protein</topology>
    </subcellularLocation>
</comment>
<dbReference type="InterPro" id="IPR003646">
    <property type="entry name" value="SH3-like_bac-type"/>
</dbReference>
<name>A0ABQ3B0D2_9GAMM</name>
<organism evidence="10 11">
    <name type="scientific">Cellvibrio zantedeschiae</name>
    <dbReference type="NCBI Taxonomy" id="1237077"/>
    <lineage>
        <taxon>Bacteria</taxon>
        <taxon>Pseudomonadati</taxon>
        <taxon>Pseudomonadota</taxon>
        <taxon>Gammaproteobacteria</taxon>
        <taxon>Cellvibrionales</taxon>
        <taxon>Cellvibrionaceae</taxon>
        <taxon>Cellvibrio</taxon>
    </lineage>
</organism>
<evidence type="ECO:0000256" key="8">
    <source>
        <dbReference type="SAM" id="SignalP"/>
    </source>
</evidence>
<feature type="domain" description="SH3b" evidence="9">
    <location>
        <begin position="25"/>
        <end position="95"/>
    </location>
</feature>
<keyword evidence="3 8" id="KW-0732">Signal</keyword>
<keyword evidence="2 7" id="KW-0812">Transmembrane</keyword>
<evidence type="ECO:0000256" key="5">
    <source>
        <dbReference type="ARBA" id="ARBA00023136"/>
    </source>
</evidence>
<dbReference type="InterPro" id="IPR016476">
    <property type="entry name" value="SH3_dom_pro"/>
</dbReference>
<dbReference type="PROSITE" id="PS51781">
    <property type="entry name" value="SH3B"/>
    <property type="match status" value="1"/>
</dbReference>
<evidence type="ECO:0000256" key="6">
    <source>
        <dbReference type="SAM" id="Coils"/>
    </source>
</evidence>
<feature type="signal peptide" evidence="8">
    <location>
        <begin position="1"/>
        <end position="25"/>
    </location>
</feature>
<sequence length="219" mass="24595">MKKLALASLISVTALCAGFSSASFAEDRYVTDVIYIPLRSDKDNQATIIKNGLATGTRLKLIREEEDANKNKWAQVITSEGIEGWVRSQNLIAEPTAAMKLAALTSGPTDMVELQKQNIALKNELDSVKATYQSLSKEMEEIRKSPTSDINLEQENQSMNRINQSLQVERDLLRAENDRLQKSDTYQQRIYGGGLILAGVILSFILQLFGKRKRRSEWN</sequence>
<feature type="transmembrane region" description="Helical" evidence="7">
    <location>
        <begin position="190"/>
        <end position="209"/>
    </location>
</feature>
<evidence type="ECO:0000313" key="11">
    <source>
        <dbReference type="Proteomes" id="UP000619761"/>
    </source>
</evidence>
<comment type="caution">
    <text evidence="10">The sequence shown here is derived from an EMBL/GenBank/DDBJ whole genome shotgun (WGS) entry which is preliminary data.</text>
</comment>
<dbReference type="EMBL" id="BMYZ01000001">
    <property type="protein sequence ID" value="GGY72910.1"/>
    <property type="molecule type" value="Genomic_DNA"/>
</dbReference>
<evidence type="ECO:0000313" key="10">
    <source>
        <dbReference type="EMBL" id="GGY72910.1"/>
    </source>
</evidence>
<feature type="chain" id="PRO_5047164081" description="SH3b domain-containing protein" evidence="8">
    <location>
        <begin position="26"/>
        <end position="219"/>
    </location>
</feature>
<reference evidence="11" key="1">
    <citation type="journal article" date="2019" name="Int. J. Syst. Evol. Microbiol.">
        <title>The Global Catalogue of Microorganisms (GCM) 10K type strain sequencing project: providing services to taxonomists for standard genome sequencing and annotation.</title>
        <authorList>
            <consortium name="The Broad Institute Genomics Platform"/>
            <consortium name="The Broad Institute Genome Sequencing Center for Infectious Disease"/>
            <person name="Wu L."/>
            <person name="Ma J."/>
        </authorList>
    </citation>
    <scope>NUCLEOTIDE SEQUENCE [LARGE SCALE GENOMIC DNA]</scope>
    <source>
        <strain evidence="11">KCTC 32239</strain>
    </source>
</reference>
<proteinExistence type="predicted"/>
<keyword evidence="11" id="KW-1185">Reference proteome</keyword>
<evidence type="ECO:0000256" key="2">
    <source>
        <dbReference type="ARBA" id="ARBA00022692"/>
    </source>
</evidence>
<evidence type="ECO:0000256" key="7">
    <source>
        <dbReference type="SAM" id="Phobius"/>
    </source>
</evidence>
<keyword evidence="4 7" id="KW-1133">Transmembrane helix</keyword>
<gene>
    <name evidence="10" type="ORF">GCM10011613_17420</name>
</gene>
<accession>A0ABQ3B0D2</accession>
<evidence type="ECO:0000256" key="4">
    <source>
        <dbReference type="ARBA" id="ARBA00022989"/>
    </source>
</evidence>
<evidence type="ECO:0000256" key="1">
    <source>
        <dbReference type="ARBA" id="ARBA00004167"/>
    </source>
</evidence>
<feature type="coiled-coil region" evidence="6">
    <location>
        <begin position="111"/>
        <end position="183"/>
    </location>
</feature>